<sequence>MLLIKALAEASPLSLSSGSHSTRTLVKDSEPPLQRTLGCRPMLKVSRHWKANSKLYLVSKEGLNLTVGRSPSIAKHLTRLCSYAHRKAPESPYFSRTWNRRFSFRNSAGKHTLHMVMYPLLSFVEPSSFFCTDKCSSSNGNRSISGGGVDRYQVGGVNRYRVGGVDRCRVGGVDRCWVGGVDRCQPLVKFPDLFLKCADRHQTSSPSTDPNLQAVLHPIPSRNPISLRNLP</sequence>
<proteinExistence type="predicted"/>
<name>A0ABQ7CH90_BRACR</name>
<evidence type="ECO:0000313" key="1">
    <source>
        <dbReference type="EMBL" id="KAF3550906.1"/>
    </source>
</evidence>
<comment type="caution">
    <text evidence="1">The sequence shown here is derived from an EMBL/GenBank/DDBJ whole genome shotgun (WGS) entry which is preliminary data.</text>
</comment>
<evidence type="ECO:0000313" key="2">
    <source>
        <dbReference type="Proteomes" id="UP000266723"/>
    </source>
</evidence>
<gene>
    <name evidence="1" type="ORF">DY000_02007490</name>
</gene>
<protein>
    <submittedName>
        <fullName evidence="1">Uncharacterized protein</fullName>
    </submittedName>
</protein>
<accession>A0ABQ7CH90</accession>
<dbReference type="Proteomes" id="UP000266723">
    <property type="component" value="Unassembled WGS sequence"/>
</dbReference>
<reference evidence="1 2" key="1">
    <citation type="journal article" date="2020" name="BMC Genomics">
        <title>Intraspecific diversification of the crop wild relative Brassica cretica Lam. using demographic model selection.</title>
        <authorList>
            <person name="Kioukis A."/>
            <person name="Michalopoulou V.A."/>
            <person name="Briers L."/>
            <person name="Pirintsos S."/>
            <person name="Studholme D.J."/>
            <person name="Pavlidis P."/>
            <person name="Sarris P.F."/>
        </authorList>
    </citation>
    <scope>NUCLEOTIDE SEQUENCE [LARGE SCALE GENOMIC DNA]</scope>
    <source>
        <strain evidence="2">cv. PFS-1207/04</strain>
    </source>
</reference>
<keyword evidence="2" id="KW-1185">Reference proteome</keyword>
<dbReference type="EMBL" id="QGKV02000832">
    <property type="protein sequence ID" value="KAF3550906.1"/>
    <property type="molecule type" value="Genomic_DNA"/>
</dbReference>
<organism evidence="1 2">
    <name type="scientific">Brassica cretica</name>
    <name type="common">Mustard</name>
    <dbReference type="NCBI Taxonomy" id="69181"/>
    <lineage>
        <taxon>Eukaryota</taxon>
        <taxon>Viridiplantae</taxon>
        <taxon>Streptophyta</taxon>
        <taxon>Embryophyta</taxon>
        <taxon>Tracheophyta</taxon>
        <taxon>Spermatophyta</taxon>
        <taxon>Magnoliopsida</taxon>
        <taxon>eudicotyledons</taxon>
        <taxon>Gunneridae</taxon>
        <taxon>Pentapetalae</taxon>
        <taxon>rosids</taxon>
        <taxon>malvids</taxon>
        <taxon>Brassicales</taxon>
        <taxon>Brassicaceae</taxon>
        <taxon>Brassiceae</taxon>
        <taxon>Brassica</taxon>
    </lineage>
</organism>